<dbReference type="InterPro" id="IPR051203">
    <property type="entry name" value="Polysaccharide_Synthase-Rel"/>
</dbReference>
<evidence type="ECO:0000313" key="4">
    <source>
        <dbReference type="Proteomes" id="UP000501868"/>
    </source>
</evidence>
<comment type="similarity">
    <text evidence="1">Belongs to the polysaccharide synthase family.</text>
</comment>
<dbReference type="PANTHER" id="PTHR43318:SF2">
    <property type="entry name" value="UDP-N-ACETYLGLUCOSAMINE 4,6-DEHYDRATASE (INVERTING)"/>
    <property type="match status" value="1"/>
</dbReference>
<reference evidence="3 4" key="1">
    <citation type="submission" date="2020-04" db="EMBL/GenBank/DDBJ databases">
        <title>Genome-Wide Identification of 5-Methylcytosine Sites in Bacterial Genomes By High-Throughput Sequencing of MspJI Restriction Fragments.</title>
        <authorList>
            <person name="Wu V."/>
        </authorList>
    </citation>
    <scope>NUCLEOTIDE SEQUENCE [LARGE SCALE GENOMIC DNA]</scope>
    <source>
        <strain evidence="3 4">S2</strain>
    </source>
</reference>
<evidence type="ECO:0000256" key="1">
    <source>
        <dbReference type="ARBA" id="ARBA00007430"/>
    </source>
</evidence>
<dbReference type="Proteomes" id="UP000501868">
    <property type="component" value="Chromosome"/>
</dbReference>
<organism evidence="3 4">
    <name type="scientific">Priestia megaterium</name>
    <name type="common">Bacillus megaterium</name>
    <dbReference type="NCBI Taxonomy" id="1404"/>
    <lineage>
        <taxon>Bacteria</taxon>
        <taxon>Bacillati</taxon>
        <taxon>Bacillota</taxon>
        <taxon>Bacilli</taxon>
        <taxon>Bacillales</taxon>
        <taxon>Bacillaceae</taxon>
        <taxon>Priestia</taxon>
    </lineage>
</organism>
<dbReference type="EMBL" id="CP051128">
    <property type="protein sequence ID" value="QIZ06368.1"/>
    <property type="molecule type" value="Genomic_DNA"/>
</dbReference>
<feature type="domain" description="Polysaccharide biosynthesis protein CapD-like" evidence="2">
    <location>
        <begin position="7"/>
        <end position="278"/>
    </location>
</feature>
<evidence type="ECO:0000313" key="3">
    <source>
        <dbReference type="EMBL" id="QIZ06368.1"/>
    </source>
</evidence>
<dbReference type="InterPro" id="IPR003869">
    <property type="entry name" value="Polysac_CapD-like"/>
</dbReference>
<protein>
    <submittedName>
        <fullName evidence="3">Polysaccharide biosynthesis protein</fullName>
    </submittedName>
</protein>
<reference evidence="3 4" key="2">
    <citation type="submission" date="2020-04" db="EMBL/GenBank/DDBJ databases">
        <authorList>
            <person name="Fomenkov A."/>
            <person name="Anton B.P."/>
            <person name="Roberts R.J."/>
        </authorList>
    </citation>
    <scope>NUCLEOTIDE SEQUENCE [LARGE SCALE GENOMIC DNA]</scope>
    <source>
        <strain evidence="3 4">S2</strain>
    </source>
</reference>
<accession>A0A6H1NYN4</accession>
<dbReference type="InterPro" id="IPR036291">
    <property type="entry name" value="NAD(P)-bd_dom_sf"/>
</dbReference>
<gene>
    <name evidence="3" type="ORF">HFZ78_06325</name>
</gene>
<proteinExistence type="inferred from homology"/>
<sequence length="327" mass="36924">MFKDAVILVTGGTGSWGKELTLQILTYNPKEIIIFSRNEDSQVKMRREIEDSRLSFRIGDIRDRDALFQACKGVDYVFHLAALKHVPVCEEFPKEALKTNVTGTQNVIDAAIFNEVKKVINVSTDKAADPANFYGFTKAISEKLIIHANLFSSKTKFVCVRGGNVLGTNGSVLHLFIDQIKMKNEITITDKRMTRFFLTKEDAIKLLLKAATDGKGGEIFVINMPACRIIDLAEVLIEYFGKEVNIIETGSRPGEKLHEVLVSHHEIEDTVVYNQEYLVVLPEVNISEVRELYSNCQPINMSSYSSNDDLMTHEEIKKLLIKSKFLQ</sequence>
<dbReference type="PANTHER" id="PTHR43318">
    <property type="entry name" value="UDP-N-ACETYLGLUCOSAMINE 4,6-DEHYDRATASE"/>
    <property type="match status" value="1"/>
</dbReference>
<name>A0A6H1NYN4_PRIMG</name>
<dbReference type="AlphaFoldDB" id="A0A6H1NYN4"/>
<evidence type="ECO:0000259" key="2">
    <source>
        <dbReference type="Pfam" id="PF02719"/>
    </source>
</evidence>
<dbReference type="CDD" id="cd05237">
    <property type="entry name" value="UDP_invert_4-6DH_SDR_e"/>
    <property type="match status" value="1"/>
</dbReference>
<dbReference type="Gene3D" id="3.40.50.720">
    <property type="entry name" value="NAD(P)-binding Rossmann-like Domain"/>
    <property type="match status" value="1"/>
</dbReference>
<dbReference type="Pfam" id="PF02719">
    <property type="entry name" value="Polysacc_synt_2"/>
    <property type="match status" value="1"/>
</dbReference>
<dbReference type="SUPFAM" id="SSF51735">
    <property type="entry name" value="NAD(P)-binding Rossmann-fold domains"/>
    <property type="match status" value="1"/>
</dbReference>